<evidence type="ECO:0000256" key="1">
    <source>
        <dbReference type="ARBA" id="ARBA00004141"/>
    </source>
</evidence>
<feature type="transmembrane region" description="Helical" evidence="5">
    <location>
        <begin position="154"/>
        <end position="173"/>
    </location>
</feature>
<feature type="transmembrane region" description="Helical" evidence="5">
    <location>
        <begin position="27"/>
        <end position="51"/>
    </location>
</feature>
<evidence type="ECO:0000256" key="3">
    <source>
        <dbReference type="ARBA" id="ARBA00022989"/>
    </source>
</evidence>
<dbReference type="Pfam" id="PF00002">
    <property type="entry name" value="7tm_2"/>
    <property type="match status" value="1"/>
</dbReference>
<dbReference type="InterPro" id="IPR000832">
    <property type="entry name" value="GPCR_2_secretin-like"/>
</dbReference>
<evidence type="ECO:0000256" key="5">
    <source>
        <dbReference type="SAM" id="Phobius"/>
    </source>
</evidence>
<dbReference type="EnsemblMetazoa" id="G21108.11">
    <property type="protein sequence ID" value="G21108.11:cds"/>
    <property type="gene ID" value="G21108"/>
</dbReference>
<dbReference type="EnsemblMetazoa" id="G21108.14">
    <property type="protein sequence ID" value="G21108.14:cds"/>
    <property type="gene ID" value="G21108"/>
</dbReference>
<keyword evidence="3 5" id="KW-1133">Transmembrane helix</keyword>
<dbReference type="EnsemblMetazoa" id="G21108.3">
    <property type="protein sequence ID" value="G21108.3:cds"/>
    <property type="gene ID" value="G21108"/>
</dbReference>
<name>A0A8W8JYM4_MAGGI</name>
<keyword evidence="4 5" id="KW-0472">Membrane</keyword>
<evidence type="ECO:0000313" key="7">
    <source>
        <dbReference type="EnsemblMetazoa" id="G21108.3:cds"/>
    </source>
</evidence>
<accession>A0A8W8JYM4</accession>
<evidence type="ECO:0000256" key="4">
    <source>
        <dbReference type="ARBA" id="ARBA00023136"/>
    </source>
</evidence>
<dbReference type="EnsemblMetazoa" id="G21108.12">
    <property type="protein sequence ID" value="G21108.12:cds"/>
    <property type="gene ID" value="G21108"/>
</dbReference>
<dbReference type="SUPFAM" id="SSF81321">
    <property type="entry name" value="Family A G protein-coupled receptor-like"/>
    <property type="match status" value="1"/>
</dbReference>
<organism evidence="7 8">
    <name type="scientific">Magallana gigas</name>
    <name type="common">Pacific oyster</name>
    <name type="synonym">Crassostrea gigas</name>
    <dbReference type="NCBI Taxonomy" id="29159"/>
    <lineage>
        <taxon>Eukaryota</taxon>
        <taxon>Metazoa</taxon>
        <taxon>Spiralia</taxon>
        <taxon>Lophotrochozoa</taxon>
        <taxon>Mollusca</taxon>
        <taxon>Bivalvia</taxon>
        <taxon>Autobranchia</taxon>
        <taxon>Pteriomorphia</taxon>
        <taxon>Ostreida</taxon>
        <taxon>Ostreoidea</taxon>
        <taxon>Ostreidae</taxon>
        <taxon>Magallana</taxon>
    </lineage>
</organism>
<dbReference type="GO" id="GO:0007166">
    <property type="term" value="P:cell surface receptor signaling pathway"/>
    <property type="evidence" value="ECO:0007669"/>
    <property type="project" value="InterPro"/>
</dbReference>
<dbReference type="InterPro" id="IPR017981">
    <property type="entry name" value="GPCR_2-like_7TM"/>
</dbReference>
<protein>
    <recommendedName>
        <fullName evidence="6">G-protein coupled receptors family 2 profile 2 domain-containing protein</fullName>
    </recommendedName>
</protein>
<dbReference type="Proteomes" id="UP000005408">
    <property type="component" value="Unassembled WGS sequence"/>
</dbReference>
<feature type="transmembrane region" description="Helical" evidence="5">
    <location>
        <begin position="123"/>
        <end position="142"/>
    </location>
</feature>
<dbReference type="OMA" id="IFVTYCT"/>
<dbReference type="EnsemblMetazoa" id="G21108.16">
    <property type="protein sequence ID" value="G21108.16:cds"/>
    <property type="gene ID" value="G21108"/>
</dbReference>
<dbReference type="PANTHER" id="PTHR23112:SF47">
    <property type="entry name" value="G-PROTEIN COUPLED RECEPTOR 157"/>
    <property type="match status" value="1"/>
</dbReference>
<dbReference type="GO" id="GO:0005886">
    <property type="term" value="C:plasma membrane"/>
    <property type="evidence" value="ECO:0007669"/>
    <property type="project" value="TreeGrafter"/>
</dbReference>
<evidence type="ECO:0000259" key="6">
    <source>
        <dbReference type="PROSITE" id="PS50261"/>
    </source>
</evidence>
<dbReference type="PANTHER" id="PTHR23112">
    <property type="entry name" value="G PROTEIN-COUPLED RECEPTOR 157-RELATED"/>
    <property type="match status" value="1"/>
</dbReference>
<dbReference type="EnsemblMetazoa" id="G21108.10">
    <property type="protein sequence ID" value="G21108.10:cds"/>
    <property type="gene ID" value="G21108"/>
</dbReference>
<feature type="transmembrane region" description="Helical" evidence="5">
    <location>
        <begin position="258"/>
        <end position="278"/>
    </location>
</feature>
<evidence type="ECO:0000313" key="8">
    <source>
        <dbReference type="Proteomes" id="UP000005408"/>
    </source>
</evidence>
<keyword evidence="8" id="KW-1185">Reference proteome</keyword>
<dbReference type="GO" id="GO:0004930">
    <property type="term" value="F:G protein-coupled receptor activity"/>
    <property type="evidence" value="ECO:0007669"/>
    <property type="project" value="InterPro"/>
</dbReference>
<dbReference type="EnsemblMetazoa" id="G21108.7">
    <property type="protein sequence ID" value="G21108.7:cds"/>
    <property type="gene ID" value="G21108"/>
</dbReference>
<evidence type="ECO:0000256" key="2">
    <source>
        <dbReference type="ARBA" id="ARBA00022692"/>
    </source>
</evidence>
<dbReference type="GO" id="GO:0007189">
    <property type="term" value="P:adenylate cyclase-activating G protein-coupled receptor signaling pathway"/>
    <property type="evidence" value="ECO:0007669"/>
    <property type="project" value="TreeGrafter"/>
</dbReference>
<feature type="transmembrane region" description="Helical" evidence="5">
    <location>
        <begin position="63"/>
        <end position="85"/>
    </location>
</feature>
<feature type="transmembrane region" description="Helical" evidence="5">
    <location>
        <begin position="213"/>
        <end position="230"/>
    </location>
</feature>
<dbReference type="EnsemblMetazoa" id="G21108.4">
    <property type="protein sequence ID" value="G21108.4:cds"/>
    <property type="gene ID" value="G21108"/>
</dbReference>
<dbReference type="PROSITE" id="PS50261">
    <property type="entry name" value="G_PROTEIN_RECEP_F2_4"/>
    <property type="match status" value="1"/>
</dbReference>
<sequence>MATTVFTTTFPLENTTSSFNDIELPTSILVCTYVSCSLSICGAITIFVTYCTVPQAKNQTRRLLLYLTIADFMSSSGNLLGAIRYSVKHRHHRLLTDEDILKHCHHPGNICTVQSLITTFSSLASFSWTIIIGLHILLTLVYQSEWCMTTISKVLAHCVSWGLPFIITMVGAFKNVFGEDLSISSGPWCWIRGCLKNMEIVKWMTITGKGWEIATYIVTAFLYIYLKYYMIKRRRREHAPDLRYSQISMHLRDDDENYVLLWFVLYLLRIWGTARYGIFVFRVIHGKDVYNFDETDMVLMHLQSIGDSAQAFCNCLLFCVKDTTVRRGIWRNLCWRERDRQLRDYNQIH</sequence>
<dbReference type="OrthoDB" id="100006at2759"/>
<reference evidence="7" key="1">
    <citation type="submission" date="2022-08" db="UniProtKB">
        <authorList>
            <consortium name="EnsemblMetazoa"/>
        </authorList>
    </citation>
    <scope>IDENTIFICATION</scope>
    <source>
        <strain evidence="7">05x7-T-G4-1.051#20</strain>
    </source>
</reference>
<feature type="domain" description="G-protein coupled receptors family 2 profile 2" evidence="6">
    <location>
        <begin position="28"/>
        <end position="322"/>
    </location>
</feature>
<comment type="subcellular location">
    <subcellularLocation>
        <location evidence="1">Membrane</location>
        <topology evidence="1">Multi-pass membrane protein</topology>
    </subcellularLocation>
</comment>
<keyword evidence="2 5" id="KW-0812">Transmembrane</keyword>
<dbReference type="Gene3D" id="1.20.1070.10">
    <property type="entry name" value="Rhodopsin 7-helix transmembrane proteins"/>
    <property type="match status" value="1"/>
</dbReference>
<proteinExistence type="predicted"/>
<dbReference type="AlphaFoldDB" id="A0A8W8JYM4"/>
<dbReference type="EnsemblMetazoa" id="G21108.8">
    <property type="protein sequence ID" value="G21108.8:cds"/>
    <property type="gene ID" value="G21108"/>
</dbReference>